<dbReference type="RefSeq" id="WP_344754842.1">
    <property type="nucleotide sequence ID" value="NZ_BAABBW010000004.1"/>
</dbReference>
<dbReference type="Pfam" id="PF20256">
    <property type="entry name" value="MoCoBD_2"/>
    <property type="match status" value="1"/>
</dbReference>
<dbReference type="Gene3D" id="3.10.20.30">
    <property type="match status" value="1"/>
</dbReference>
<dbReference type="PANTHER" id="PTHR11908:SF132">
    <property type="entry name" value="ALDEHYDE OXIDASE 1-RELATED"/>
    <property type="match status" value="1"/>
</dbReference>
<organism evidence="7 8">
    <name type="scientific">Gryllotalpicola koreensis</name>
    <dbReference type="NCBI Taxonomy" id="993086"/>
    <lineage>
        <taxon>Bacteria</taxon>
        <taxon>Bacillati</taxon>
        <taxon>Actinomycetota</taxon>
        <taxon>Actinomycetes</taxon>
        <taxon>Micrococcales</taxon>
        <taxon>Microbacteriaceae</taxon>
        <taxon>Gryllotalpicola</taxon>
    </lineage>
</organism>
<dbReference type="InterPro" id="IPR001041">
    <property type="entry name" value="2Fe-2S_ferredoxin-type"/>
</dbReference>
<dbReference type="PROSITE" id="PS00197">
    <property type="entry name" value="2FE2S_FER_1"/>
    <property type="match status" value="1"/>
</dbReference>
<dbReference type="Gene3D" id="1.10.150.120">
    <property type="entry name" value="[2Fe-2S]-binding domain"/>
    <property type="match status" value="1"/>
</dbReference>
<dbReference type="Pfam" id="PF01315">
    <property type="entry name" value="Ald_Xan_dh_C"/>
    <property type="match status" value="1"/>
</dbReference>
<keyword evidence="8" id="KW-1185">Reference proteome</keyword>
<dbReference type="SUPFAM" id="SSF54292">
    <property type="entry name" value="2Fe-2S ferredoxin-like"/>
    <property type="match status" value="1"/>
</dbReference>
<keyword evidence="3" id="KW-0479">Metal-binding</keyword>
<dbReference type="PANTHER" id="PTHR11908">
    <property type="entry name" value="XANTHINE DEHYDROGENASE"/>
    <property type="match status" value="1"/>
</dbReference>
<dbReference type="InterPro" id="IPR036856">
    <property type="entry name" value="Ald_Oxase/Xan_DH_a/b_sf"/>
</dbReference>
<dbReference type="InterPro" id="IPR006058">
    <property type="entry name" value="2Fe2S_fd_BS"/>
</dbReference>
<evidence type="ECO:0000313" key="7">
    <source>
        <dbReference type="EMBL" id="GAA4176843.1"/>
    </source>
</evidence>
<evidence type="ECO:0000256" key="2">
    <source>
        <dbReference type="ARBA" id="ARBA00022505"/>
    </source>
</evidence>
<sequence>MRLTVNGTPEEFEPQPGQVLRTVLRGLGHYDVKRGCDAGDCGACTVLLDGQAVNSCIIPAHRADGREVTTVHGLGSSDELAPVQERFVAAGGFQCGYCTAGFVVAASTLDEGDLAELPQAIKGNLCRCTGYRSIGDAIVGSRNMQPAGISNGDPAYGQAVAPPAARRVVSGEEAYTLDQDPPEGMLHLAVLGSPHAHARVVHVDASRALALPGVRAVLTAEDSPAVRFSTARHEHREDDPDDQLVIDTVMRFRGQRVAAVVAESQRIAEQACALIEVGYELIPAVYDPDEARRDGAPVLHPDRTPADRVDDAAHNRVIAFDEGAAADEVAAALASAPHRYTGTFETHRVTHAALETPGARGWIDEGGRYVIRASTQVPFLARAELARIFGLETEQLRVLTGRVGGGFGGKQELLVEDLVLLAMLKTGAPVEYELTRTEVMTAMPVRHPMRLTVSIAADDDGRFTALDLDLLADAGAYGNHTRGVLHHAVTESTGIYRWGMKHVHVEGVYTNNQPSGAFRGYGLGQVIFALESAVDELALQLGIAPAELRRRNMITADTDFGGGPSDDLAVGSYGLDQCLDWVEARLRESAAPEWRPQALPLATISRPVGPEWVEGTGLAIAMIATMPPRGHFAEGSVSLLRDGTYLVGVGTSEFGNGTTTAHVQFAATALNTDAARVAIHQSDTDATGYDTGAFGSAGTVVAGRAVHSAALGLRDRLIAAGAAELGADAGECTLDRDGVIGPSGARVGLDALVEALAPRTGRVTHRASNDGTPRSVAFNVQGFRVAVSRGTGEVRILQSVHAADAGTVINPEQLRGQLEGGVAQAIGTVLFENHILKDGVVETPVLRQYHIPQYADLPYTQVFFADTYDLLGPRGAKSMSEAPYNPVAPALTNAIRDALGVRPHATQLTRDAVWALANDAV</sequence>
<dbReference type="InterPro" id="IPR036010">
    <property type="entry name" value="2Fe-2S_ferredoxin-like_sf"/>
</dbReference>
<dbReference type="Pfam" id="PF02738">
    <property type="entry name" value="MoCoBD_1"/>
    <property type="match status" value="1"/>
</dbReference>
<dbReference type="Proteomes" id="UP001501079">
    <property type="component" value="Unassembled WGS sequence"/>
</dbReference>
<evidence type="ECO:0000256" key="3">
    <source>
        <dbReference type="ARBA" id="ARBA00022723"/>
    </source>
</evidence>
<proteinExistence type="inferred from homology"/>
<evidence type="ECO:0000259" key="6">
    <source>
        <dbReference type="PROSITE" id="PS51085"/>
    </source>
</evidence>
<keyword evidence="5" id="KW-0408">Iron</keyword>
<dbReference type="SUPFAM" id="SSF54665">
    <property type="entry name" value="CO dehydrogenase molybdoprotein N-domain-like"/>
    <property type="match status" value="1"/>
</dbReference>
<dbReference type="InterPro" id="IPR008274">
    <property type="entry name" value="AldOxase/xan_DH_MoCoBD1"/>
</dbReference>
<dbReference type="Gene3D" id="3.90.1170.50">
    <property type="entry name" value="Aldehyde oxidase/xanthine dehydrogenase, a/b hammerhead"/>
    <property type="match status" value="1"/>
</dbReference>
<dbReference type="CDD" id="cd00207">
    <property type="entry name" value="fer2"/>
    <property type="match status" value="1"/>
</dbReference>
<dbReference type="SUPFAM" id="SSF56003">
    <property type="entry name" value="Molybdenum cofactor-binding domain"/>
    <property type="match status" value="1"/>
</dbReference>
<evidence type="ECO:0000256" key="4">
    <source>
        <dbReference type="ARBA" id="ARBA00023002"/>
    </source>
</evidence>
<feature type="domain" description="2Fe-2S ferredoxin-type" evidence="6">
    <location>
        <begin position="1"/>
        <end position="74"/>
    </location>
</feature>
<dbReference type="SUPFAM" id="SSF47741">
    <property type="entry name" value="CO dehydrogenase ISP C-domain like"/>
    <property type="match status" value="1"/>
</dbReference>
<evidence type="ECO:0000313" key="8">
    <source>
        <dbReference type="Proteomes" id="UP001501079"/>
    </source>
</evidence>
<evidence type="ECO:0000256" key="5">
    <source>
        <dbReference type="ARBA" id="ARBA00023004"/>
    </source>
</evidence>
<gene>
    <name evidence="7" type="ORF">GCM10022287_24730</name>
</gene>
<dbReference type="PROSITE" id="PS51085">
    <property type="entry name" value="2FE2S_FER_2"/>
    <property type="match status" value="1"/>
</dbReference>
<dbReference type="InterPro" id="IPR000674">
    <property type="entry name" value="Ald_Oxase/Xan_DH_a/b"/>
</dbReference>
<dbReference type="InterPro" id="IPR046867">
    <property type="entry name" value="AldOxase/xan_DH_MoCoBD2"/>
</dbReference>
<dbReference type="InterPro" id="IPR036884">
    <property type="entry name" value="2Fe-2S-bd_dom_sf"/>
</dbReference>
<dbReference type="Pfam" id="PF00111">
    <property type="entry name" value="Fer2"/>
    <property type="match status" value="1"/>
</dbReference>
<dbReference type="InterPro" id="IPR012675">
    <property type="entry name" value="Beta-grasp_dom_sf"/>
</dbReference>
<evidence type="ECO:0000256" key="1">
    <source>
        <dbReference type="ARBA" id="ARBA00006849"/>
    </source>
</evidence>
<dbReference type="SMART" id="SM01008">
    <property type="entry name" value="Ald_Xan_dh_C"/>
    <property type="match status" value="1"/>
</dbReference>
<comment type="caution">
    <text evidence="7">The sequence shown here is derived from an EMBL/GenBank/DDBJ whole genome shotgun (WGS) entry which is preliminary data.</text>
</comment>
<dbReference type="Gene3D" id="3.30.365.10">
    <property type="entry name" value="Aldehyde oxidase/xanthine dehydrogenase, molybdopterin binding domain"/>
    <property type="match status" value="4"/>
</dbReference>
<dbReference type="InterPro" id="IPR037165">
    <property type="entry name" value="AldOxase/xan_DH_Mopterin-bd_sf"/>
</dbReference>
<comment type="similarity">
    <text evidence="1">Belongs to the xanthine dehydrogenase family.</text>
</comment>
<keyword evidence="4" id="KW-0560">Oxidoreductase</keyword>
<dbReference type="InterPro" id="IPR016208">
    <property type="entry name" value="Ald_Oxase/xanthine_DH-like"/>
</dbReference>
<dbReference type="InterPro" id="IPR002888">
    <property type="entry name" value="2Fe-2S-bd"/>
</dbReference>
<accession>A0ABP8A3H8</accession>
<dbReference type="Pfam" id="PF01799">
    <property type="entry name" value="Fer2_2"/>
    <property type="match status" value="1"/>
</dbReference>
<reference evidence="8" key="1">
    <citation type="journal article" date="2019" name="Int. J. Syst. Evol. Microbiol.">
        <title>The Global Catalogue of Microorganisms (GCM) 10K type strain sequencing project: providing services to taxonomists for standard genome sequencing and annotation.</title>
        <authorList>
            <consortium name="The Broad Institute Genomics Platform"/>
            <consortium name="The Broad Institute Genome Sequencing Center for Infectious Disease"/>
            <person name="Wu L."/>
            <person name="Ma J."/>
        </authorList>
    </citation>
    <scope>NUCLEOTIDE SEQUENCE [LARGE SCALE GENOMIC DNA]</scope>
    <source>
        <strain evidence="8">JCM 17591</strain>
    </source>
</reference>
<dbReference type="EMBL" id="BAABBW010000004">
    <property type="protein sequence ID" value="GAA4176843.1"/>
    <property type="molecule type" value="Genomic_DNA"/>
</dbReference>
<protein>
    <submittedName>
        <fullName evidence="7">Molybdopterin-dependent oxidoreductase</fullName>
    </submittedName>
</protein>
<name>A0ABP8A3H8_9MICO</name>
<keyword evidence="2" id="KW-0500">Molybdenum</keyword>